<accession>A0A9P7YKU7</accession>
<dbReference type="EMBL" id="MU251431">
    <property type="protein sequence ID" value="KAG9235461.1"/>
    <property type="molecule type" value="Genomic_DNA"/>
</dbReference>
<dbReference type="InterPro" id="IPR011057">
    <property type="entry name" value="Mss4-like_sf"/>
</dbReference>
<evidence type="ECO:0000256" key="4">
    <source>
        <dbReference type="ARBA" id="ARBA00023239"/>
    </source>
</evidence>
<reference evidence="7" key="1">
    <citation type="journal article" date="2021" name="IMA Fungus">
        <title>Genomic characterization of three marine fungi, including Emericellopsis atlantica sp. nov. with signatures of a generalist lifestyle and marine biomass degradation.</title>
        <authorList>
            <person name="Hagestad O.C."/>
            <person name="Hou L."/>
            <person name="Andersen J.H."/>
            <person name="Hansen E.H."/>
            <person name="Altermark B."/>
            <person name="Li C."/>
            <person name="Kuhnert E."/>
            <person name="Cox R.J."/>
            <person name="Crous P.W."/>
            <person name="Spatafora J.W."/>
            <person name="Lail K."/>
            <person name="Amirebrahimi M."/>
            <person name="Lipzen A."/>
            <person name="Pangilinan J."/>
            <person name="Andreopoulos W."/>
            <person name="Hayes R.D."/>
            <person name="Ng V."/>
            <person name="Grigoriev I.V."/>
            <person name="Jackson S.A."/>
            <person name="Sutton T.D.S."/>
            <person name="Dobson A.D.W."/>
            <person name="Rama T."/>
        </authorList>
    </citation>
    <scope>NUCLEOTIDE SEQUENCE</scope>
    <source>
        <strain evidence="7">TRa018bII</strain>
    </source>
</reference>
<comment type="caution">
    <text evidence="7">The sequence shown here is derived from an EMBL/GenBank/DDBJ whole genome shotgun (WGS) entry which is preliminary data.</text>
</comment>
<keyword evidence="8" id="KW-1185">Reference proteome</keyword>
<evidence type="ECO:0000259" key="6">
    <source>
        <dbReference type="PROSITE" id="PS51891"/>
    </source>
</evidence>
<evidence type="ECO:0000256" key="1">
    <source>
        <dbReference type="ARBA" id="ARBA00005495"/>
    </source>
</evidence>
<dbReference type="SUPFAM" id="SSF51316">
    <property type="entry name" value="Mss4-like"/>
    <property type="match status" value="1"/>
</dbReference>
<feature type="compositionally biased region" description="Basic and acidic residues" evidence="5">
    <location>
        <begin position="126"/>
        <end position="144"/>
    </location>
</feature>
<dbReference type="PANTHER" id="PTHR33337">
    <property type="entry name" value="GFA DOMAIN-CONTAINING PROTEIN"/>
    <property type="match status" value="1"/>
</dbReference>
<evidence type="ECO:0000313" key="7">
    <source>
        <dbReference type="EMBL" id="KAG9235461.1"/>
    </source>
</evidence>
<dbReference type="GO" id="GO:0046872">
    <property type="term" value="F:metal ion binding"/>
    <property type="evidence" value="ECO:0007669"/>
    <property type="project" value="UniProtKB-KW"/>
</dbReference>
<keyword evidence="4" id="KW-0456">Lyase</keyword>
<name>A0A9P7YKU7_9HELO</name>
<dbReference type="PROSITE" id="PS51891">
    <property type="entry name" value="CENP_V_GFA"/>
    <property type="match status" value="1"/>
</dbReference>
<comment type="similarity">
    <text evidence="1">Belongs to the Gfa family.</text>
</comment>
<evidence type="ECO:0000256" key="5">
    <source>
        <dbReference type="SAM" id="MobiDB-lite"/>
    </source>
</evidence>
<evidence type="ECO:0000313" key="8">
    <source>
        <dbReference type="Proteomes" id="UP000824998"/>
    </source>
</evidence>
<dbReference type="Gene3D" id="3.90.1590.10">
    <property type="entry name" value="glutathione-dependent formaldehyde- activating enzyme (gfa)"/>
    <property type="match status" value="1"/>
</dbReference>
<feature type="domain" description="CENP-V/GFA" evidence="6">
    <location>
        <begin position="9"/>
        <end position="114"/>
    </location>
</feature>
<dbReference type="PANTHER" id="PTHR33337:SF40">
    <property type="entry name" value="CENP-V_GFA DOMAIN-CONTAINING PROTEIN-RELATED"/>
    <property type="match status" value="1"/>
</dbReference>
<gene>
    <name evidence="7" type="ORF">BJ875DRAFT_421953</name>
</gene>
<protein>
    <submittedName>
        <fullName evidence="7">Mss4-like protein</fullName>
    </submittedName>
</protein>
<evidence type="ECO:0000256" key="2">
    <source>
        <dbReference type="ARBA" id="ARBA00022723"/>
    </source>
</evidence>
<dbReference type="Proteomes" id="UP000824998">
    <property type="component" value="Unassembled WGS sequence"/>
</dbReference>
<feature type="region of interest" description="Disordered" evidence="5">
    <location>
        <begin position="124"/>
        <end position="144"/>
    </location>
</feature>
<sequence length="144" mass="15337">MTSPTSPALTGSCMCGHVKYTSTTLPTHLTSCYCKTCRRLSGAPFLTFGDFPVTALTFTSNPSSRMFTSYSGIAVRSHCRECGSPISMQYKCEPETIGITVGSIEEESVRGPLPRVTSHIFVEGGGEGRLKGGERGEEKGDGEG</sequence>
<proteinExistence type="inferred from homology"/>
<organism evidence="7 8">
    <name type="scientific">Amylocarpus encephaloides</name>
    <dbReference type="NCBI Taxonomy" id="45428"/>
    <lineage>
        <taxon>Eukaryota</taxon>
        <taxon>Fungi</taxon>
        <taxon>Dikarya</taxon>
        <taxon>Ascomycota</taxon>
        <taxon>Pezizomycotina</taxon>
        <taxon>Leotiomycetes</taxon>
        <taxon>Helotiales</taxon>
        <taxon>Helotiales incertae sedis</taxon>
        <taxon>Amylocarpus</taxon>
    </lineage>
</organism>
<dbReference type="InterPro" id="IPR006913">
    <property type="entry name" value="CENP-V/GFA"/>
</dbReference>
<dbReference type="GO" id="GO:0016846">
    <property type="term" value="F:carbon-sulfur lyase activity"/>
    <property type="evidence" value="ECO:0007669"/>
    <property type="project" value="InterPro"/>
</dbReference>
<dbReference type="Pfam" id="PF04828">
    <property type="entry name" value="GFA"/>
    <property type="match status" value="1"/>
</dbReference>
<keyword evidence="2" id="KW-0479">Metal-binding</keyword>
<dbReference type="OrthoDB" id="6329284at2759"/>
<evidence type="ECO:0000256" key="3">
    <source>
        <dbReference type="ARBA" id="ARBA00022833"/>
    </source>
</evidence>
<dbReference type="AlphaFoldDB" id="A0A9P7YKU7"/>
<keyword evidence="3" id="KW-0862">Zinc</keyword>